<accession>A0AA38C4Y9</accession>
<dbReference type="AlphaFoldDB" id="A0AA38C4Y9"/>
<feature type="non-terminal residue" evidence="2">
    <location>
        <position position="138"/>
    </location>
</feature>
<protein>
    <submittedName>
        <fullName evidence="2">Uncharacterized protein</fullName>
    </submittedName>
</protein>
<keyword evidence="3" id="KW-1185">Reference proteome</keyword>
<evidence type="ECO:0000313" key="2">
    <source>
        <dbReference type="EMBL" id="KAH9294891.1"/>
    </source>
</evidence>
<feature type="coiled-coil region" evidence="1">
    <location>
        <begin position="41"/>
        <end position="75"/>
    </location>
</feature>
<name>A0AA38C4Y9_TAXCH</name>
<evidence type="ECO:0000256" key="1">
    <source>
        <dbReference type="SAM" id="Coils"/>
    </source>
</evidence>
<proteinExistence type="predicted"/>
<dbReference type="Proteomes" id="UP000824469">
    <property type="component" value="Unassembled WGS sequence"/>
</dbReference>
<gene>
    <name evidence="2" type="ORF">KI387_038479</name>
</gene>
<organism evidence="2 3">
    <name type="scientific">Taxus chinensis</name>
    <name type="common">Chinese yew</name>
    <name type="synonym">Taxus wallichiana var. chinensis</name>
    <dbReference type="NCBI Taxonomy" id="29808"/>
    <lineage>
        <taxon>Eukaryota</taxon>
        <taxon>Viridiplantae</taxon>
        <taxon>Streptophyta</taxon>
        <taxon>Embryophyta</taxon>
        <taxon>Tracheophyta</taxon>
        <taxon>Spermatophyta</taxon>
        <taxon>Pinopsida</taxon>
        <taxon>Pinidae</taxon>
        <taxon>Conifers II</taxon>
        <taxon>Cupressales</taxon>
        <taxon>Taxaceae</taxon>
        <taxon>Taxus</taxon>
    </lineage>
</organism>
<comment type="caution">
    <text evidence="2">The sequence shown here is derived from an EMBL/GenBank/DDBJ whole genome shotgun (WGS) entry which is preliminary data.</text>
</comment>
<keyword evidence="1" id="KW-0175">Coiled coil</keyword>
<dbReference type="EMBL" id="JAHRHJ020000011">
    <property type="protein sequence ID" value="KAH9294891.1"/>
    <property type="molecule type" value="Genomic_DNA"/>
</dbReference>
<feature type="non-terminal residue" evidence="2">
    <location>
        <position position="1"/>
    </location>
</feature>
<evidence type="ECO:0000313" key="3">
    <source>
        <dbReference type="Proteomes" id="UP000824469"/>
    </source>
</evidence>
<reference evidence="2 3" key="1">
    <citation type="journal article" date="2021" name="Nat. Plants">
        <title>The Taxus genome provides insights into paclitaxel biosynthesis.</title>
        <authorList>
            <person name="Xiong X."/>
            <person name="Gou J."/>
            <person name="Liao Q."/>
            <person name="Li Y."/>
            <person name="Zhou Q."/>
            <person name="Bi G."/>
            <person name="Li C."/>
            <person name="Du R."/>
            <person name="Wang X."/>
            <person name="Sun T."/>
            <person name="Guo L."/>
            <person name="Liang H."/>
            <person name="Lu P."/>
            <person name="Wu Y."/>
            <person name="Zhang Z."/>
            <person name="Ro D.K."/>
            <person name="Shang Y."/>
            <person name="Huang S."/>
            <person name="Yan J."/>
        </authorList>
    </citation>
    <scope>NUCLEOTIDE SEQUENCE [LARGE SCALE GENOMIC DNA]</scope>
    <source>
        <strain evidence="2">Ta-2019</strain>
    </source>
</reference>
<sequence length="138" mass="16196">LIGKCNEGQEDISTTSLEVMEHIEKVFEKVKVVDTWVEKLMEKGKKSIKKARKKYEELKNKLNEIDELIEQCDNELFYFEGILPKLNRITQLDEDLVEKEGIVPIEHMGTQYAIEDLTKLRVEVLNGIKEKMETKKKR</sequence>